<dbReference type="InterPro" id="IPR001245">
    <property type="entry name" value="Ser-Thr/Tyr_kinase_cat_dom"/>
</dbReference>
<dbReference type="Pfam" id="PF00400">
    <property type="entry name" value="WD40"/>
    <property type="match status" value="6"/>
</dbReference>
<dbReference type="InterPro" id="IPR000719">
    <property type="entry name" value="Prot_kinase_dom"/>
</dbReference>
<dbReference type="Gene3D" id="1.10.510.10">
    <property type="entry name" value="Transferase(Phosphotransferase) domain 1"/>
    <property type="match status" value="1"/>
</dbReference>
<dbReference type="Gene3D" id="2.130.10.10">
    <property type="entry name" value="YVTN repeat-like/Quinoprotein amine dehydrogenase"/>
    <property type="match status" value="2"/>
</dbReference>
<name>A0A0C9W0D7_9AGAM</name>
<dbReference type="EMBL" id="KN839847">
    <property type="protein sequence ID" value="KIJ64180.1"/>
    <property type="molecule type" value="Genomic_DNA"/>
</dbReference>
<dbReference type="InterPro" id="IPR036322">
    <property type="entry name" value="WD40_repeat_dom_sf"/>
</dbReference>
<dbReference type="PANTHER" id="PTHR19848">
    <property type="entry name" value="WD40 REPEAT PROTEIN"/>
    <property type="match status" value="1"/>
</dbReference>
<dbReference type="InterPro" id="IPR011009">
    <property type="entry name" value="Kinase-like_dom_sf"/>
</dbReference>
<dbReference type="InterPro" id="IPR019775">
    <property type="entry name" value="WD40_repeat_CS"/>
</dbReference>
<dbReference type="PANTHER" id="PTHR19848:SF8">
    <property type="entry name" value="F-BOX AND WD REPEAT DOMAIN CONTAINING 7"/>
    <property type="match status" value="1"/>
</dbReference>
<dbReference type="GO" id="GO:0005524">
    <property type="term" value="F:ATP binding"/>
    <property type="evidence" value="ECO:0007669"/>
    <property type="project" value="InterPro"/>
</dbReference>
<keyword evidence="6" id="KW-1185">Reference proteome</keyword>
<sequence length="719" mass="78573">MSASVSSPLVLNGHTNAVVSLAFLANGDQVISGSWDSTIRTWSVENWKEVGKVMKEGNRVLAVTASGDGRYIASGGYGKKVVLWDPRTHEMVIELDGSHSSGWVRSLSFSPDSTKIACGSNVCVVNIWDMKTGERLAGPFEEHPHSVLCFQFNPNGDTIASCGGDIRIWSSHTGKLTIPPIISKACPRSLGWSLDGGQLFVCDDHGFIRSFDPSNGSLRGEWKGHSSTIWSIAVSPNGKWLASASKDKTVCLWNVATQDQAEPTLRLQHNGSVNSMAISPDSRYLASTESDKKVLIWNLDGLANSVTLSVDAENPPLISMNEEAENFEGVINKVSLSRASSLYQAVTFPVDRHEHEAVSPRAGLSTRLLATPATTFAKGKMKEMDVHAPELIVNVCDVNSGGREVKNSSFEAWEQTERLPWNIDDIRSHFASDLTGSVTRLGEHPIADGGFAHIYQGIFRMRGKSIKVAIKAIRTYVAEESELSNKEKQLRREIQVWLNLDHPNIVPLLGTTMNFAQLPALVCPFFENGSLTSYLERQNKKLTPGERLVILGDIAMGLQYLHSKSIVHGDLSGGNVLIRENGRACLTDFGLSTRLSEWGGTTSTTPHGGGTLRWGAPEHLHFNVRAPANGEDVPRASPSLSVDIYPFGGIMLQACRYFPLLVPVTQFYKGADRADTLSLLSRCSICTVRACPRTDSPTSKDSFGHRSSMEFHSKVLVER</sequence>
<dbReference type="InterPro" id="IPR001680">
    <property type="entry name" value="WD40_rpt"/>
</dbReference>
<evidence type="ECO:0000313" key="5">
    <source>
        <dbReference type="EMBL" id="KIJ64180.1"/>
    </source>
</evidence>
<feature type="repeat" description="WD" evidence="3">
    <location>
        <begin position="222"/>
        <end position="263"/>
    </location>
</feature>
<dbReference type="InterPro" id="IPR015943">
    <property type="entry name" value="WD40/YVTN_repeat-like_dom_sf"/>
</dbReference>
<dbReference type="Proteomes" id="UP000053820">
    <property type="component" value="Unassembled WGS sequence"/>
</dbReference>
<dbReference type="HOGENOM" id="CLU_000288_7_18_1"/>
<feature type="repeat" description="WD" evidence="3">
    <location>
        <begin position="11"/>
        <end position="52"/>
    </location>
</feature>
<dbReference type="PROSITE" id="PS50294">
    <property type="entry name" value="WD_REPEATS_REGION"/>
    <property type="match status" value="3"/>
</dbReference>
<keyword evidence="1 3" id="KW-0853">WD repeat</keyword>
<proteinExistence type="predicted"/>
<protein>
    <recommendedName>
        <fullName evidence="4">Protein kinase domain-containing protein</fullName>
    </recommendedName>
</protein>
<feature type="repeat" description="WD" evidence="3">
    <location>
        <begin position="53"/>
        <end position="94"/>
    </location>
</feature>
<dbReference type="AlphaFoldDB" id="A0A0C9W0D7"/>
<dbReference type="PROSITE" id="PS50082">
    <property type="entry name" value="WD_REPEATS_2"/>
    <property type="match status" value="5"/>
</dbReference>
<organism evidence="5 6">
    <name type="scientific">Hydnomerulius pinastri MD-312</name>
    <dbReference type="NCBI Taxonomy" id="994086"/>
    <lineage>
        <taxon>Eukaryota</taxon>
        <taxon>Fungi</taxon>
        <taxon>Dikarya</taxon>
        <taxon>Basidiomycota</taxon>
        <taxon>Agaricomycotina</taxon>
        <taxon>Agaricomycetes</taxon>
        <taxon>Agaricomycetidae</taxon>
        <taxon>Boletales</taxon>
        <taxon>Boletales incertae sedis</taxon>
        <taxon>Leucogyrophana</taxon>
    </lineage>
</organism>
<dbReference type="CDD" id="cd00200">
    <property type="entry name" value="WD40"/>
    <property type="match status" value="1"/>
</dbReference>
<dbReference type="PRINTS" id="PR00320">
    <property type="entry name" value="GPROTEINBRPT"/>
</dbReference>
<dbReference type="SUPFAM" id="SSF56112">
    <property type="entry name" value="Protein kinase-like (PK-like)"/>
    <property type="match status" value="1"/>
</dbReference>
<dbReference type="OrthoDB" id="346907at2759"/>
<accession>A0A0C9W0D7</accession>
<feature type="repeat" description="WD" evidence="3">
    <location>
        <begin position="266"/>
        <end position="300"/>
    </location>
</feature>
<dbReference type="PROSITE" id="PS00109">
    <property type="entry name" value="PROTEIN_KINASE_TYR"/>
    <property type="match status" value="1"/>
</dbReference>
<dbReference type="PROSITE" id="PS00678">
    <property type="entry name" value="WD_REPEATS_1"/>
    <property type="match status" value="2"/>
</dbReference>
<dbReference type="PROSITE" id="PS50011">
    <property type="entry name" value="PROTEIN_KINASE_DOM"/>
    <property type="match status" value="1"/>
</dbReference>
<evidence type="ECO:0000256" key="3">
    <source>
        <dbReference type="PROSITE-ProRule" id="PRU00221"/>
    </source>
</evidence>
<dbReference type="Pfam" id="PF07714">
    <property type="entry name" value="PK_Tyr_Ser-Thr"/>
    <property type="match status" value="1"/>
</dbReference>
<feature type="domain" description="Protein kinase" evidence="4">
    <location>
        <begin position="440"/>
        <end position="719"/>
    </location>
</feature>
<dbReference type="InterPro" id="IPR020472">
    <property type="entry name" value="WD40_PAC1"/>
</dbReference>
<evidence type="ECO:0000256" key="1">
    <source>
        <dbReference type="ARBA" id="ARBA00022574"/>
    </source>
</evidence>
<keyword evidence="2" id="KW-0677">Repeat</keyword>
<evidence type="ECO:0000259" key="4">
    <source>
        <dbReference type="PROSITE" id="PS50011"/>
    </source>
</evidence>
<dbReference type="SUPFAM" id="SSF50978">
    <property type="entry name" value="WD40 repeat-like"/>
    <property type="match status" value="1"/>
</dbReference>
<reference evidence="5 6" key="1">
    <citation type="submission" date="2014-04" db="EMBL/GenBank/DDBJ databases">
        <title>Evolutionary Origins and Diversification of the Mycorrhizal Mutualists.</title>
        <authorList>
            <consortium name="DOE Joint Genome Institute"/>
            <consortium name="Mycorrhizal Genomics Consortium"/>
            <person name="Kohler A."/>
            <person name="Kuo A."/>
            <person name="Nagy L.G."/>
            <person name="Floudas D."/>
            <person name="Copeland A."/>
            <person name="Barry K.W."/>
            <person name="Cichocki N."/>
            <person name="Veneault-Fourrey C."/>
            <person name="LaButti K."/>
            <person name="Lindquist E.A."/>
            <person name="Lipzen A."/>
            <person name="Lundell T."/>
            <person name="Morin E."/>
            <person name="Murat C."/>
            <person name="Riley R."/>
            <person name="Ohm R."/>
            <person name="Sun H."/>
            <person name="Tunlid A."/>
            <person name="Henrissat B."/>
            <person name="Grigoriev I.V."/>
            <person name="Hibbett D.S."/>
            <person name="Martin F."/>
        </authorList>
    </citation>
    <scope>NUCLEOTIDE SEQUENCE [LARGE SCALE GENOMIC DNA]</scope>
    <source>
        <strain evidence="5 6">MD-312</strain>
    </source>
</reference>
<feature type="repeat" description="WD" evidence="3">
    <location>
        <begin position="104"/>
        <end position="138"/>
    </location>
</feature>
<dbReference type="InterPro" id="IPR008266">
    <property type="entry name" value="Tyr_kinase_AS"/>
</dbReference>
<evidence type="ECO:0000313" key="6">
    <source>
        <dbReference type="Proteomes" id="UP000053820"/>
    </source>
</evidence>
<gene>
    <name evidence="5" type="ORF">HYDPIDRAFT_28624</name>
</gene>
<dbReference type="SMART" id="SM00320">
    <property type="entry name" value="WD40"/>
    <property type="match status" value="7"/>
</dbReference>
<evidence type="ECO:0000256" key="2">
    <source>
        <dbReference type="ARBA" id="ARBA00022737"/>
    </source>
</evidence>
<dbReference type="GO" id="GO:0004672">
    <property type="term" value="F:protein kinase activity"/>
    <property type="evidence" value="ECO:0007669"/>
    <property type="project" value="InterPro"/>
</dbReference>